<dbReference type="SUPFAM" id="SSF52540">
    <property type="entry name" value="P-loop containing nucleoside triphosphate hydrolases"/>
    <property type="match status" value="1"/>
</dbReference>
<evidence type="ECO:0000256" key="7">
    <source>
        <dbReference type="ARBA" id="ARBA00023204"/>
    </source>
</evidence>
<comment type="similarity">
    <text evidence="10">Belongs to the RecF family.</text>
</comment>
<dbReference type="RefSeq" id="WP_094661260.1">
    <property type="nucleotide sequence ID" value="NZ_MWWR01000016.1"/>
</dbReference>
<keyword evidence="3 10" id="KW-0547">Nucleotide-binding</keyword>
<dbReference type="HAMAP" id="MF_00365">
    <property type="entry name" value="RecF"/>
    <property type="match status" value="1"/>
</dbReference>
<dbReference type="GO" id="GO:0005524">
    <property type="term" value="F:ATP binding"/>
    <property type="evidence" value="ECO:0007669"/>
    <property type="project" value="UniProtKB-UniRule"/>
</dbReference>
<dbReference type="InterPro" id="IPR042174">
    <property type="entry name" value="RecF_2"/>
</dbReference>
<protein>
    <recommendedName>
        <fullName evidence="10">DNA replication and repair protein RecF</fullName>
    </recommendedName>
</protein>
<dbReference type="InterPro" id="IPR003395">
    <property type="entry name" value="RecF/RecN/SMC_N"/>
</dbReference>
<dbReference type="OrthoDB" id="9803889at2"/>
<dbReference type="PANTHER" id="PTHR32182">
    <property type="entry name" value="DNA REPLICATION AND REPAIR PROTEIN RECF"/>
    <property type="match status" value="1"/>
</dbReference>
<name>A0A261EUK9_9BIFI</name>
<evidence type="ECO:0000256" key="6">
    <source>
        <dbReference type="ARBA" id="ARBA00023125"/>
    </source>
</evidence>
<gene>
    <name evidence="10" type="primary">recF</name>
    <name evidence="13" type="ORF">PSRA_1460</name>
</gene>
<reference evidence="13 14" key="1">
    <citation type="journal article" date="2017" name="BMC Genomics">
        <title>Comparative genomic and phylogenomic analyses of the Bifidobacteriaceae family.</title>
        <authorList>
            <person name="Lugli G.A."/>
            <person name="Milani C."/>
            <person name="Turroni F."/>
            <person name="Duranti S."/>
            <person name="Mancabelli L."/>
            <person name="Mangifesta M."/>
            <person name="Ferrario C."/>
            <person name="Modesto M."/>
            <person name="Mattarelli P."/>
            <person name="Jiri K."/>
            <person name="van Sinderen D."/>
            <person name="Ventura M."/>
        </authorList>
    </citation>
    <scope>NUCLEOTIDE SEQUENCE [LARGE SCALE GENOMIC DNA]</scope>
    <source>
        <strain evidence="13 14">DSM 24742</strain>
    </source>
</reference>
<evidence type="ECO:0000313" key="13">
    <source>
        <dbReference type="EMBL" id="OZG50543.1"/>
    </source>
</evidence>
<keyword evidence="14" id="KW-1185">Reference proteome</keyword>
<keyword evidence="4 10" id="KW-0227">DNA damage</keyword>
<dbReference type="PANTHER" id="PTHR32182:SF0">
    <property type="entry name" value="DNA REPLICATION AND REPAIR PROTEIN RECF"/>
    <property type="match status" value="1"/>
</dbReference>
<evidence type="ECO:0000256" key="8">
    <source>
        <dbReference type="ARBA" id="ARBA00023236"/>
    </source>
</evidence>
<comment type="caution">
    <text evidence="13">The sequence shown here is derived from an EMBL/GenBank/DDBJ whole genome shotgun (WGS) entry which is preliminary data.</text>
</comment>
<dbReference type="Pfam" id="PF02463">
    <property type="entry name" value="SMC_N"/>
    <property type="match status" value="1"/>
</dbReference>
<proteinExistence type="inferred from homology"/>
<evidence type="ECO:0000256" key="10">
    <source>
        <dbReference type="HAMAP-Rule" id="MF_00365"/>
    </source>
</evidence>
<comment type="function">
    <text evidence="9 10">The RecF protein is involved in DNA metabolism; it is required for DNA replication and normal SOS inducibility. RecF binds preferentially to single-stranded, linear DNA. It also seems to bind ATP.</text>
</comment>
<keyword evidence="1 10" id="KW-0963">Cytoplasm</keyword>
<evidence type="ECO:0000256" key="11">
    <source>
        <dbReference type="SAM" id="MobiDB-lite"/>
    </source>
</evidence>
<feature type="binding site" evidence="10">
    <location>
        <begin position="30"/>
        <end position="37"/>
    </location>
    <ligand>
        <name>ATP</name>
        <dbReference type="ChEBI" id="CHEBI:30616"/>
    </ligand>
</feature>
<feature type="domain" description="RecF/RecN/SMC N-terminal" evidence="12">
    <location>
        <begin position="3"/>
        <end position="406"/>
    </location>
</feature>
<keyword evidence="2 10" id="KW-0235">DNA replication</keyword>
<dbReference type="InterPro" id="IPR001238">
    <property type="entry name" value="DNA-binding_RecF"/>
</dbReference>
<accession>A0A261EUK9</accession>
<evidence type="ECO:0000256" key="3">
    <source>
        <dbReference type="ARBA" id="ARBA00022741"/>
    </source>
</evidence>
<dbReference type="Proteomes" id="UP000216725">
    <property type="component" value="Unassembled WGS sequence"/>
</dbReference>
<dbReference type="GO" id="GO:0006302">
    <property type="term" value="P:double-strand break repair"/>
    <property type="evidence" value="ECO:0007669"/>
    <property type="project" value="TreeGrafter"/>
</dbReference>
<dbReference type="GO" id="GO:0009432">
    <property type="term" value="P:SOS response"/>
    <property type="evidence" value="ECO:0007669"/>
    <property type="project" value="UniProtKB-UniRule"/>
</dbReference>
<dbReference type="GO" id="GO:0006260">
    <property type="term" value="P:DNA replication"/>
    <property type="evidence" value="ECO:0007669"/>
    <property type="project" value="UniProtKB-UniRule"/>
</dbReference>
<sequence>MHVTRLVLDHFRSWTHCLIDFEPGVTVLYGRNGLGKTNIVEAIEFLSTGASHRASASAPLVERGQRTATIRANVASGGGDGADVADADGDDGAANAEGDGTNHDSAADVTTYTVTIPLRGGNRARINSEASVYLRDIVGRVRTVTFAPDDQLLVSMDPARRRGFLDSAGAQLVSGYYEALQGFTHVARQRAQIFRQIAQDRAVGRDISPLLAGLDAWTGGFMDAGIRLTRMRARVCAALQGEFASIYADLADDGSRATMRYTPNFTEALPLLAVDGTAQALGSDDADDAPDDAPDEAAAMDAVRRGISGHFQRIYEGEVAQGRNLIGPHRDDIVFELDGAPARDYASNGEMWTIALALRMALFRVLDRMPGGSPILILDDVFSQLDATRRARIVDFAASCDQTIITVAAPGDVPEGIDARLVDVAAVKEESDASPW</sequence>
<feature type="region of interest" description="Disordered" evidence="11">
    <location>
        <begin position="74"/>
        <end position="105"/>
    </location>
</feature>
<dbReference type="EMBL" id="MWWR01000016">
    <property type="protein sequence ID" value="OZG50543.1"/>
    <property type="molecule type" value="Genomic_DNA"/>
</dbReference>
<dbReference type="GO" id="GO:0005737">
    <property type="term" value="C:cytoplasm"/>
    <property type="evidence" value="ECO:0007669"/>
    <property type="project" value="UniProtKB-SubCell"/>
</dbReference>
<dbReference type="GO" id="GO:0000731">
    <property type="term" value="P:DNA synthesis involved in DNA repair"/>
    <property type="evidence" value="ECO:0007669"/>
    <property type="project" value="TreeGrafter"/>
</dbReference>
<evidence type="ECO:0000256" key="4">
    <source>
        <dbReference type="ARBA" id="ARBA00022763"/>
    </source>
</evidence>
<evidence type="ECO:0000256" key="5">
    <source>
        <dbReference type="ARBA" id="ARBA00022840"/>
    </source>
</evidence>
<evidence type="ECO:0000259" key="12">
    <source>
        <dbReference type="Pfam" id="PF02463"/>
    </source>
</evidence>
<keyword evidence="8 10" id="KW-0742">SOS response</keyword>
<dbReference type="GO" id="GO:0003697">
    <property type="term" value="F:single-stranded DNA binding"/>
    <property type="evidence" value="ECO:0007669"/>
    <property type="project" value="UniProtKB-UniRule"/>
</dbReference>
<evidence type="ECO:0000313" key="14">
    <source>
        <dbReference type="Proteomes" id="UP000216725"/>
    </source>
</evidence>
<evidence type="ECO:0000256" key="2">
    <source>
        <dbReference type="ARBA" id="ARBA00022705"/>
    </source>
</evidence>
<keyword evidence="6 10" id="KW-0238">DNA-binding</keyword>
<organism evidence="13 14">
    <name type="scientific">Pseudoscardovia radai</name>
    <dbReference type="NCBI Taxonomy" id="987066"/>
    <lineage>
        <taxon>Bacteria</taxon>
        <taxon>Bacillati</taxon>
        <taxon>Actinomycetota</taxon>
        <taxon>Actinomycetes</taxon>
        <taxon>Bifidobacteriales</taxon>
        <taxon>Bifidobacteriaceae</taxon>
        <taxon>Pseudoscardovia</taxon>
    </lineage>
</organism>
<keyword evidence="5 10" id="KW-0067">ATP-binding</keyword>
<comment type="subcellular location">
    <subcellularLocation>
        <location evidence="10">Cytoplasm</location>
    </subcellularLocation>
</comment>
<keyword evidence="7 10" id="KW-0234">DNA repair</keyword>
<dbReference type="AlphaFoldDB" id="A0A261EUK9"/>
<dbReference type="Gene3D" id="1.20.1050.90">
    <property type="entry name" value="RecF/RecN/SMC, N-terminal domain"/>
    <property type="match status" value="1"/>
</dbReference>
<dbReference type="InterPro" id="IPR027417">
    <property type="entry name" value="P-loop_NTPase"/>
</dbReference>
<evidence type="ECO:0000256" key="9">
    <source>
        <dbReference type="ARBA" id="ARBA00025401"/>
    </source>
</evidence>
<evidence type="ECO:0000256" key="1">
    <source>
        <dbReference type="ARBA" id="ARBA00022490"/>
    </source>
</evidence>
<dbReference type="Gene3D" id="3.40.50.300">
    <property type="entry name" value="P-loop containing nucleotide triphosphate hydrolases"/>
    <property type="match status" value="1"/>
</dbReference>